<dbReference type="AlphaFoldDB" id="A0A410RVZ5"/>
<sequence>MRFVPSAASLFAASLATAWGGPLGEEAPGAEVVDESVASQEQGVDESC</sequence>
<evidence type="ECO:0000256" key="1">
    <source>
        <dbReference type="SAM" id="MobiDB-lite"/>
    </source>
</evidence>
<dbReference type="RefSeq" id="WP_164933295.1">
    <property type="nucleotide sequence ID" value="NZ_CP034669.1"/>
</dbReference>
<feature type="region of interest" description="Disordered" evidence="1">
    <location>
        <begin position="26"/>
        <end position="48"/>
    </location>
</feature>
<evidence type="ECO:0000256" key="2">
    <source>
        <dbReference type="SAM" id="SignalP"/>
    </source>
</evidence>
<gene>
    <name evidence="3" type="ORF">EJ065_4475</name>
</gene>
<dbReference type="EMBL" id="CP034669">
    <property type="protein sequence ID" value="QAT86026.1"/>
    <property type="molecule type" value="Genomic_DNA"/>
</dbReference>
<name>A0A410RVZ5_CORCK</name>
<accession>A0A410RVZ5</accession>
<reference evidence="3 4" key="1">
    <citation type="submission" date="2018-12" db="EMBL/GenBank/DDBJ databases">
        <title>Complete Genome Sequence of the Corallopyronin A producing Myxobacterium Corallococcus coralloides B035.</title>
        <authorList>
            <person name="Bouhired S.M."/>
            <person name="Rupp O."/>
            <person name="Blom J."/>
            <person name="Schaeberle T.F."/>
            <person name="Kehraus S."/>
            <person name="Schiefer A."/>
            <person name="Pfarr K."/>
            <person name="Goesmann A."/>
            <person name="Hoerauf A."/>
            <person name="Koenig G.M."/>
        </authorList>
    </citation>
    <scope>NUCLEOTIDE SEQUENCE [LARGE SCALE GENOMIC DNA]</scope>
    <source>
        <strain evidence="3 4">B035</strain>
    </source>
</reference>
<proteinExistence type="predicted"/>
<organism evidence="3 4">
    <name type="scientific">Corallococcus coralloides</name>
    <name type="common">Myxococcus coralloides</name>
    <dbReference type="NCBI Taxonomy" id="184914"/>
    <lineage>
        <taxon>Bacteria</taxon>
        <taxon>Pseudomonadati</taxon>
        <taxon>Myxococcota</taxon>
        <taxon>Myxococcia</taxon>
        <taxon>Myxococcales</taxon>
        <taxon>Cystobacterineae</taxon>
        <taxon>Myxococcaceae</taxon>
        <taxon>Corallococcus</taxon>
    </lineage>
</organism>
<evidence type="ECO:0000313" key="3">
    <source>
        <dbReference type="EMBL" id="QAT86026.1"/>
    </source>
</evidence>
<keyword evidence="2" id="KW-0732">Signal</keyword>
<feature type="chain" id="PRO_5019183963" evidence="2">
    <location>
        <begin position="19"/>
        <end position="48"/>
    </location>
</feature>
<dbReference type="Proteomes" id="UP000288758">
    <property type="component" value="Chromosome"/>
</dbReference>
<protein>
    <submittedName>
        <fullName evidence="3">Uncharacterized protein</fullName>
    </submittedName>
</protein>
<evidence type="ECO:0000313" key="4">
    <source>
        <dbReference type="Proteomes" id="UP000288758"/>
    </source>
</evidence>
<feature type="signal peptide" evidence="2">
    <location>
        <begin position="1"/>
        <end position="18"/>
    </location>
</feature>